<name>A0A1H2S5Z5_9FLAO</name>
<reference evidence="1 2" key="1">
    <citation type="submission" date="2016-10" db="EMBL/GenBank/DDBJ databases">
        <authorList>
            <person name="Varghese N."/>
            <person name="Submissions S."/>
        </authorList>
    </citation>
    <scope>NUCLEOTIDE SEQUENCE [LARGE SCALE GENOMIC DNA]</scope>
    <source>
        <strain evidence="1 2">DSM 11449</strain>
    </source>
</reference>
<evidence type="ECO:0000313" key="1">
    <source>
        <dbReference type="EMBL" id="SDW26920.1"/>
    </source>
</evidence>
<accession>A0A1H2S5Z5</accession>
<dbReference type="InterPro" id="IPR032483">
    <property type="entry name" value="DUF5053"/>
</dbReference>
<evidence type="ECO:0008006" key="3">
    <source>
        <dbReference type="Google" id="ProtNLM"/>
    </source>
</evidence>
<dbReference type="Proteomes" id="UP000182771">
    <property type="component" value="Unassembled WGS sequence"/>
</dbReference>
<dbReference type="Pfam" id="PF16476">
    <property type="entry name" value="DUF5053"/>
    <property type="match status" value="1"/>
</dbReference>
<sequence length="84" mass="9462">MGLEIVINKKLSTKQQIQDIGLDISWAKISQRYFGKSASWIYNKLSDSDGNGGIGGFTEAEKEQFKGALYDLAERIRRTADNFE</sequence>
<protein>
    <recommendedName>
        <fullName evidence="3">DUF5053 domain-containing protein</fullName>
    </recommendedName>
</protein>
<comment type="caution">
    <text evidence="1">The sequence shown here is derived from an EMBL/GenBank/DDBJ whole genome shotgun (WGS) entry which is preliminary data.</text>
</comment>
<dbReference type="EMBL" id="FNND01000001">
    <property type="protein sequence ID" value="SDW26920.1"/>
    <property type="molecule type" value="Genomic_DNA"/>
</dbReference>
<dbReference type="GeneID" id="85018396"/>
<dbReference type="RefSeq" id="WP_016419909.1">
    <property type="nucleotide sequence ID" value="NZ_CAJPRD010000022.1"/>
</dbReference>
<proteinExistence type="predicted"/>
<keyword evidence="2" id="KW-1185">Reference proteome</keyword>
<evidence type="ECO:0000313" key="2">
    <source>
        <dbReference type="Proteomes" id="UP000182771"/>
    </source>
</evidence>
<organism evidence="1 2">
    <name type="scientific">Capnocytophaga granulosa</name>
    <dbReference type="NCBI Taxonomy" id="45242"/>
    <lineage>
        <taxon>Bacteria</taxon>
        <taxon>Pseudomonadati</taxon>
        <taxon>Bacteroidota</taxon>
        <taxon>Flavobacteriia</taxon>
        <taxon>Flavobacteriales</taxon>
        <taxon>Flavobacteriaceae</taxon>
        <taxon>Capnocytophaga</taxon>
    </lineage>
</organism>
<dbReference type="AlphaFoldDB" id="A0A1H2S5Z5"/>
<dbReference type="OrthoDB" id="1072895at2"/>
<gene>
    <name evidence="1" type="ORF">SAMN05444420_101671</name>
</gene>